<accession>A0AAD5XB88</accession>
<dbReference type="InterPro" id="IPR036397">
    <property type="entry name" value="RNaseH_sf"/>
</dbReference>
<dbReference type="Pfam" id="PF21762">
    <property type="entry name" value="DEDDh_C"/>
    <property type="match status" value="1"/>
</dbReference>
<dbReference type="PANTHER" id="PTHR28083">
    <property type="entry name" value="GOOD FOR FULL DBP5 ACTIVITY PROTEIN 2"/>
    <property type="match status" value="1"/>
</dbReference>
<dbReference type="Proteomes" id="UP001211907">
    <property type="component" value="Unassembled WGS sequence"/>
</dbReference>
<dbReference type="PANTHER" id="PTHR28083:SF1">
    <property type="entry name" value="GOOD FOR FULL DBP5 ACTIVITY PROTEIN 2"/>
    <property type="match status" value="1"/>
</dbReference>
<feature type="domain" description="Gfd2/YDR514C-like C-terminal" evidence="1">
    <location>
        <begin position="3"/>
        <end position="166"/>
    </location>
</feature>
<dbReference type="GO" id="GO:0005634">
    <property type="term" value="C:nucleus"/>
    <property type="evidence" value="ECO:0007669"/>
    <property type="project" value="TreeGrafter"/>
</dbReference>
<evidence type="ECO:0000313" key="2">
    <source>
        <dbReference type="EMBL" id="KAJ3116096.1"/>
    </source>
</evidence>
<dbReference type="InterPro" id="IPR048519">
    <property type="entry name" value="Gfd2/YDR514C-like_C"/>
</dbReference>
<protein>
    <recommendedName>
        <fullName evidence="1">Gfd2/YDR514C-like C-terminal domain-containing protein</fullName>
    </recommendedName>
</protein>
<name>A0AAD5XB88_9FUNG</name>
<gene>
    <name evidence="2" type="ORF">HK100_001162</name>
</gene>
<dbReference type="AlphaFoldDB" id="A0AAD5XB88"/>
<sequence>MQVAIDLEWYDQTGGDHVTEVGLAIADSKGTRYLHLVIRENSHLENFYAYTSSSGFVFGTSQLVSLCQAKAEIVFWLLGGKQKKNVSLIWHSPHRDDAVLRKLGINILDYVPKENLFDTGEMFKSCFGGGNPKLSHVLDRLKIKYDPRALHNAGNDAAYTLKAYTALE</sequence>
<evidence type="ECO:0000313" key="3">
    <source>
        <dbReference type="Proteomes" id="UP001211907"/>
    </source>
</evidence>
<evidence type="ECO:0000259" key="1">
    <source>
        <dbReference type="Pfam" id="PF21762"/>
    </source>
</evidence>
<keyword evidence="3" id="KW-1185">Reference proteome</keyword>
<dbReference type="SUPFAM" id="SSF53098">
    <property type="entry name" value="Ribonuclease H-like"/>
    <property type="match status" value="1"/>
</dbReference>
<reference evidence="2" key="1">
    <citation type="submission" date="2020-05" db="EMBL/GenBank/DDBJ databases">
        <title>Phylogenomic resolution of chytrid fungi.</title>
        <authorList>
            <person name="Stajich J.E."/>
            <person name="Amses K."/>
            <person name="Simmons R."/>
            <person name="Seto K."/>
            <person name="Myers J."/>
            <person name="Bonds A."/>
            <person name="Quandt C.A."/>
            <person name="Barry K."/>
            <person name="Liu P."/>
            <person name="Grigoriev I."/>
            <person name="Longcore J.E."/>
            <person name="James T.Y."/>
        </authorList>
    </citation>
    <scope>NUCLEOTIDE SEQUENCE</scope>
    <source>
        <strain evidence="2">JEL0513</strain>
    </source>
</reference>
<dbReference type="InterPro" id="IPR040151">
    <property type="entry name" value="Gfd2/YDR514C-like"/>
</dbReference>
<organism evidence="2 3">
    <name type="scientific">Physocladia obscura</name>
    <dbReference type="NCBI Taxonomy" id="109957"/>
    <lineage>
        <taxon>Eukaryota</taxon>
        <taxon>Fungi</taxon>
        <taxon>Fungi incertae sedis</taxon>
        <taxon>Chytridiomycota</taxon>
        <taxon>Chytridiomycota incertae sedis</taxon>
        <taxon>Chytridiomycetes</taxon>
        <taxon>Chytridiales</taxon>
        <taxon>Chytriomycetaceae</taxon>
        <taxon>Physocladia</taxon>
    </lineage>
</organism>
<comment type="caution">
    <text evidence="2">The sequence shown here is derived from an EMBL/GenBank/DDBJ whole genome shotgun (WGS) entry which is preliminary data.</text>
</comment>
<dbReference type="Gene3D" id="3.30.420.10">
    <property type="entry name" value="Ribonuclease H-like superfamily/Ribonuclease H"/>
    <property type="match status" value="1"/>
</dbReference>
<proteinExistence type="predicted"/>
<dbReference type="GO" id="GO:0003676">
    <property type="term" value="F:nucleic acid binding"/>
    <property type="evidence" value="ECO:0007669"/>
    <property type="project" value="InterPro"/>
</dbReference>
<dbReference type="EMBL" id="JADGJH010001250">
    <property type="protein sequence ID" value="KAJ3116096.1"/>
    <property type="molecule type" value="Genomic_DNA"/>
</dbReference>
<dbReference type="InterPro" id="IPR012337">
    <property type="entry name" value="RNaseH-like_sf"/>
</dbReference>